<dbReference type="InterPro" id="IPR013785">
    <property type="entry name" value="Aldolase_TIM"/>
</dbReference>
<comment type="caution">
    <text evidence="7">The sequence shown here is derived from an EMBL/GenBank/DDBJ whole genome shotgun (WGS) entry which is preliminary data.</text>
</comment>
<evidence type="ECO:0000256" key="5">
    <source>
        <dbReference type="ARBA" id="ARBA00023004"/>
    </source>
</evidence>
<evidence type="ECO:0000256" key="6">
    <source>
        <dbReference type="ARBA" id="ARBA00023014"/>
    </source>
</evidence>
<dbReference type="InterPro" id="IPR034457">
    <property type="entry name" value="Organic_radical-activating"/>
</dbReference>
<evidence type="ECO:0000313" key="8">
    <source>
        <dbReference type="Proteomes" id="UP000319824"/>
    </source>
</evidence>
<keyword evidence="3" id="KW-0949">S-adenosyl-L-methionine</keyword>
<keyword evidence="6" id="KW-0411">Iron-sulfur</keyword>
<evidence type="ECO:0000256" key="2">
    <source>
        <dbReference type="ARBA" id="ARBA00022485"/>
    </source>
</evidence>
<dbReference type="EMBL" id="VISO01000003">
    <property type="protein sequence ID" value="TVZ63134.1"/>
    <property type="molecule type" value="Genomic_DNA"/>
</dbReference>
<evidence type="ECO:0000256" key="3">
    <source>
        <dbReference type="ARBA" id="ARBA00022691"/>
    </source>
</evidence>
<dbReference type="InterPro" id="IPR007197">
    <property type="entry name" value="rSAM"/>
</dbReference>
<name>A0A559SL91_9HYPH</name>
<dbReference type="InterPro" id="IPR058240">
    <property type="entry name" value="rSAM_sf"/>
</dbReference>
<accession>A0A559SL91</accession>
<dbReference type="GO" id="GO:0004748">
    <property type="term" value="F:ribonucleoside-diphosphate reductase activity, thioredoxin disulfide as acceptor"/>
    <property type="evidence" value="ECO:0007669"/>
    <property type="project" value="TreeGrafter"/>
</dbReference>
<dbReference type="Proteomes" id="UP000319824">
    <property type="component" value="Unassembled WGS sequence"/>
</dbReference>
<dbReference type="PANTHER" id="PTHR30352">
    <property type="entry name" value="PYRUVATE FORMATE-LYASE-ACTIVATING ENZYME"/>
    <property type="match status" value="1"/>
</dbReference>
<evidence type="ECO:0000256" key="1">
    <source>
        <dbReference type="ARBA" id="ARBA00001966"/>
    </source>
</evidence>
<gene>
    <name evidence="7" type="ORF">BCL32_3255</name>
</gene>
<dbReference type="Pfam" id="PF13353">
    <property type="entry name" value="Fer4_12"/>
    <property type="match status" value="1"/>
</dbReference>
<keyword evidence="4" id="KW-0479">Metal-binding</keyword>
<protein>
    <submittedName>
        <fullName evidence="7">Anaerobic ribonucleoside-triphosphate reductase activating protein</fullName>
    </submittedName>
</protein>
<keyword evidence="5" id="KW-0408">Iron</keyword>
<proteinExistence type="predicted"/>
<dbReference type="GO" id="GO:0046872">
    <property type="term" value="F:metal ion binding"/>
    <property type="evidence" value="ECO:0007669"/>
    <property type="project" value="UniProtKB-KW"/>
</dbReference>
<reference evidence="7 8" key="1">
    <citation type="submission" date="2019-06" db="EMBL/GenBank/DDBJ databases">
        <title>Pac Bio to generate improved reference genome sequences for organisms with transposon mutant libraries (support for FEBA project).</title>
        <authorList>
            <person name="Blow M."/>
        </authorList>
    </citation>
    <scope>NUCLEOTIDE SEQUENCE [LARGE SCALE GENOMIC DNA]</scope>
    <source>
        <strain evidence="7 8">USDA 1844</strain>
    </source>
</reference>
<organism evidence="7 8">
    <name type="scientific">Rhizobium mongolense USDA 1844</name>
    <dbReference type="NCBI Taxonomy" id="1079460"/>
    <lineage>
        <taxon>Bacteria</taxon>
        <taxon>Pseudomonadati</taxon>
        <taxon>Pseudomonadota</taxon>
        <taxon>Alphaproteobacteria</taxon>
        <taxon>Hyphomicrobiales</taxon>
        <taxon>Rhizobiaceae</taxon>
        <taxon>Rhizobium/Agrobacterium group</taxon>
        <taxon>Rhizobium</taxon>
    </lineage>
</organism>
<dbReference type="SFLD" id="SFLDS00029">
    <property type="entry name" value="Radical_SAM"/>
    <property type="match status" value="1"/>
</dbReference>
<evidence type="ECO:0000313" key="7">
    <source>
        <dbReference type="EMBL" id="TVZ63134.1"/>
    </source>
</evidence>
<evidence type="ECO:0000256" key="4">
    <source>
        <dbReference type="ARBA" id="ARBA00022723"/>
    </source>
</evidence>
<dbReference type="AlphaFoldDB" id="A0A559SL91"/>
<sequence length="222" mass="24090">MTAIALSRIHFPITTLGPGNRIGIWLQGCSIRCPGCISADTWATGSGTTTVQDVLSAIAQWLPYADGVTVSGGEPFDQPEALKELLAEMRSRIAADILVFSGYSLEAIAVHLDSMTGLIDALISDPYLIEASQTLALRGSDNQRLNVLTPLGNAKFAAYQRTVVPLDRKFDLMMDGKGQIWMAGIPARDDFKRLTAILSAQNHKIITTQDRSVRASRNQTND</sequence>
<keyword evidence="2" id="KW-0004">4Fe-4S</keyword>
<dbReference type="PANTHER" id="PTHR30352:SF2">
    <property type="entry name" value="ANAEROBIC RIBONUCLEOSIDE-TRIPHOSPHATE REDUCTASE-ACTIVATING PROTEIN"/>
    <property type="match status" value="1"/>
</dbReference>
<comment type="cofactor">
    <cofactor evidence="1">
        <name>[4Fe-4S] cluster</name>
        <dbReference type="ChEBI" id="CHEBI:49883"/>
    </cofactor>
</comment>
<dbReference type="SUPFAM" id="SSF102114">
    <property type="entry name" value="Radical SAM enzymes"/>
    <property type="match status" value="1"/>
</dbReference>
<dbReference type="Gene3D" id="3.20.20.70">
    <property type="entry name" value="Aldolase class I"/>
    <property type="match status" value="1"/>
</dbReference>
<dbReference type="RefSeq" id="WP_022714096.1">
    <property type="nucleotide sequence ID" value="NZ_ATTQ01000004.1"/>
</dbReference>
<dbReference type="GO" id="GO:0051539">
    <property type="term" value="F:4 iron, 4 sulfur cluster binding"/>
    <property type="evidence" value="ECO:0007669"/>
    <property type="project" value="UniProtKB-KW"/>
</dbReference>